<reference evidence="2" key="1">
    <citation type="submission" date="2024-04" db="EMBL/GenBank/DDBJ databases">
        <authorList>
            <consortium name="Molecular Ecology Group"/>
        </authorList>
    </citation>
    <scope>NUCLEOTIDE SEQUENCE</scope>
</reference>
<dbReference type="AlphaFoldDB" id="A0AAV2NKK8"/>
<dbReference type="Proteomes" id="UP001497644">
    <property type="component" value="Chromosome 2"/>
</dbReference>
<protein>
    <submittedName>
        <fullName evidence="2">Uncharacterized protein</fullName>
    </submittedName>
</protein>
<feature type="region of interest" description="Disordered" evidence="1">
    <location>
        <begin position="52"/>
        <end position="75"/>
    </location>
</feature>
<evidence type="ECO:0000313" key="3">
    <source>
        <dbReference type="Proteomes" id="UP001497644"/>
    </source>
</evidence>
<name>A0AAV2NKK8_9HYME</name>
<evidence type="ECO:0000256" key="1">
    <source>
        <dbReference type="SAM" id="MobiDB-lite"/>
    </source>
</evidence>
<feature type="compositionally biased region" description="Basic and acidic residues" evidence="1">
    <location>
        <begin position="53"/>
        <end position="62"/>
    </location>
</feature>
<dbReference type="EMBL" id="OZ034825">
    <property type="protein sequence ID" value="CAL1679841.1"/>
    <property type="molecule type" value="Genomic_DNA"/>
</dbReference>
<organism evidence="2 3">
    <name type="scientific">Lasius platythorax</name>
    <dbReference type="NCBI Taxonomy" id="488582"/>
    <lineage>
        <taxon>Eukaryota</taxon>
        <taxon>Metazoa</taxon>
        <taxon>Ecdysozoa</taxon>
        <taxon>Arthropoda</taxon>
        <taxon>Hexapoda</taxon>
        <taxon>Insecta</taxon>
        <taxon>Pterygota</taxon>
        <taxon>Neoptera</taxon>
        <taxon>Endopterygota</taxon>
        <taxon>Hymenoptera</taxon>
        <taxon>Apocrita</taxon>
        <taxon>Aculeata</taxon>
        <taxon>Formicoidea</taxon>
        <taxon>Formicidae</taxon>
        <taxon>Formicinae</taxon>
        <taxon>Lasius</taxon>
        <taxon>Lasius</taxon>
    </lineage>
</organism>
<accession>A0AAV2NKK8</accession>
<proteinExistence type="predicted"/>
<keyword evidence="3" id="KW-1185">Reference proteome</keyword>
<evidence type="ECO:0000313" key="2">
    <source>
        <dbReference type="EMBL" id="CAL1679841.1"/>
    </source>
</evidence>
<sequence>MVRDDQRFEEGGRDREAFFVSGEEDKVPYRSSEFTREILHSRRNQRVVGEEVIEGRKGKNKDAVAAPPSASPIQE</sequence>
<gene>
    <name evidence="2" type="ORF">LPLAT_LOCUS5959</name>
</gene>